<dbReference type="SUPFAM" id="SSF52096">
    <property type="entry name" value="ClpP/crotonase"/>
    <property type="match status" value="1"/>
</dbReference>
<dbReference type="UniPathway" id="UPA00659"/>
<accession>A0A1J7JI65</accession>
<reference evidence="6 7" key="1">
    <citation type="submission" date="2016-10" db="EMBL/GenBank/DDBJ databases">
        <title>Draft genome sequence of Coniochaeta ligniaria NRRL30616, a lignocellulolytic fungus for bioabatement of inhibitors in plant biomass hydrolysates.</title>
        <authorList>
            <consortium name="DOE Joint Genome Institute"/>
            <person name="Jimenez D.J."/>
            <person name="Hector R.E."/>
            <person name="Riley R."/>
            <person name="Sun H."/>
            <person name="Grigoriev I.V."/>
            <person name="Van Elsas J.D."/>
            <person name="Nichols N.N."/>
        </authorList>
    </citation>
    <scope>NUCLEOTIDE SEQUENCE [LARGE SCALE GENOMIC DNA]</scope>
    <source>
        <strain evidence="6 7">NRRL 30616</strain>
    </source>
</reference>
<keyword evidence="3" id="KW-0276">Fatty acid metabolism</keyword>
<proteinExistence type="inferred from homology"/>
<comment type="similarity">
    <text evidence="2">Belongs to the enoyl-CoA hydratase/isomerase family.</text>
</comment>
<dbReference type="InParanoid" id="A0A1J7JI65"/>
<keyword evidence="5 6" id="KW-0413">Isomerase</keyword>
<evidence type="ECO:0000256" key="1">
    <source>
        <dbReference type="ARBA" id="ARBA00005005"/>
    </source>
</evidence>
<evidence type="ECO:0000313" key="7">
    <source>
        <dbReference type="Proteomes" id="UP000182658"/>
    </source>
</evidence>
<keyword evidence="4" id="KW-0443">Lipid metabolism</keyword>
<dbReference type="Gene3D" id="3.90.226.10">
    <property type="entry name" value="2-enoyl-CoA Hydratase, Chain A, domain 1"/>
    <property type="match status" value="1"/>
</dbReference>
<organism evidence="6 7">
    <name type="scientific">Coniochaeta ligniaria NRRL 30616</name>
    <dbReference type="NCBI Taxonomy" id="1408157"/>
    <lineage>
        <taxon>Eukaryota</taxon>
        <taxon>Fungi</taxon>
        <taxon>Dikarya</taxon>
        <taxon>Ascomycota</taxon>
        <taxon>Pezizomycotina</taxon>
        <taxon>Sordariomycetes</taxon>
        <taxon>Sordariomycetidae</taxon>
        <taxon>Coniochaetales</taxon>
        <taxon>Coniochaetaceae</taxon>
        <taxon>Coniochaeta</taxon>
    </lineage>
</organism>
<dbReference type="InterPro" id="IPR014748">
    <property type="entry name" value="Enoyl-CoA_hydra_C"/>
</dbReference>
<evidence type="ECO:0000256" key="5">
    <source>
        <dbReference type="ARBA" id="ARBA00023235"/>
    </source>
</evidence>
<comment type="pathway">
    <text evidence="1">Lipid metabolism; fatty acid beta-oxidation.</text>
</comment>
<dbReference type="OrthoDB" id="14970at2759"/>
<keyword evidence="7" id="KW-1185">Reference proteome</keyword>
<dbReference type="GO" id="GO:0005739">
    <property type="term" value="C:mitochondrion"/>
    <property type="evidence" value="ECO:0007669"/>
    <property type="project" value="TreeGrafter"/>
</dbReference>
<evidence type="ECO:0000313" key="6">
    <source>
        <dbReference type="EMBL" id="OIW28980.1"/>
    </source>
</evidence>
<dbReference type="EMBL" id="KV875098">
    <property type="protein sequence ID" value="OIW28980.1"/>
    <property type="molecule type" value="Genomic_DNA"/>
</dbReference>
<dbReference type="Gene3D" id="1.10.12.10">
    <property type="entry name" value="Lyase 2-enoyl-coa Hydratase, Chain A, domain 2"/>
    <property type="match status" value="1"/>
</dbReference>
<dbReference type="STRING" id="1408157.A0A1J7JI65"/>
<dbReference type="Proteomes" id="UP000182658">
    <property type="component" value="Unassembled WGS sequence"/>
</dbReference>
<dbReference type="InterPro" id="IPR029045">
    <property type="entry name" value="ClpP/crotonase-like_dom_sf"/>
</dbReference>
<feature type="non-terminal residue" evidence="6">
    <location>
        <position position="244"/>
    </location>
</feature>
<dbReference type="InterPro" id="IPR045002">
    <property type="entry name" value="Ech1-like"/>
</dbReference>
<dbReference type="PANTHER" id="PTHR43149">
    <property type="entry name" value="ENOYL-COA HYDRATASE"/>
    <property type="match status" value="1"/>
</dbReference>
<dbReference type="PANTHER" id="PTHR43149:SF1">
    <property type="entry name" value="DELTA(3,5)-DELTA(2,4)-DIENOYL-COA ISOMERASE, MITOCHONDRIAL"/>
    <property type="match status" value="1"/>
</dbReference>
<dbReference type="GO" id="GO:0006635">
    <property type="term" value="P:fatty acid beta-oxidation"/>
    <property type="evidence" value="ECO:0007669"/>
    <property type="project" value="UniProtKB-UniPathway"/>
</dbReference>
<dbReference type="CDD" id="cd06558">
    <property type="entry name" value="crotonase-like"/>
    <property type="match status" value="1"/>
</dbReference>
<protein>
    <submittedName>
        <fullName evidence="6">Delta-delta-dienoyl-CoA isomerase</fullName>
    </submittedName>
</protein>
<dbReference type="Pfam" id="PF00378">
    <property type="entry name" value="ECH_1"/>
    <property type="match status" value="1"/>
</dbReference>
<sequence>MASSYTYFRTSSPAPFVSHVEINRPDKLNAFHEQMWLELRQVFDQLSSDPEVRAVVLSGAGDRAFSAGLDVVAASQTETLQGGRSGADAARKAAGIRRHILEFQECISAVERCEKPVVCVLHGISYGLAIDIAAAADVRIAAKGARMAVKEVDIGLAADIGSLSRLPKVVGSLGWVKEVALTAREFGAEEARSVGFVSRVAENKDEAIKEAIQLAGLIASKSPVAVQGTKELLNHAKDHSVEQS</sequence>
<dbReference type="AlphaFoldDB" id="A0A1J7JI65"/>
<evidence type="ECO:0000256" key="3">
    <source>
        <dbReference type="ARBA" id="ARBA00022832"/>
    </source>
</evidence>
<name>A0A1J7JI65_9PEZI</name>
<evidence type="ECO:0000256" key="4">
    <source>
        <dbReference type="ARBA" id="ARBA00023098"/>
    </source>
</evidence>
<evidence type="ECO:0000256" key="2">
    <source>
        <dbReference type="ARBA" id="ARBA00005254"/>
    </source>
</evidence>
<dbReference type="FunFam" id="3.90.226.10:FF:000024">
    <property type="entry name" value="Delta3,5-delta2,4-dienoyl-CoA isomerase"/>
    <property type="match status" value="1"/>
</dbReference>
<dbReference type="InterPro" id="IPR001753">
    <property type="entry name" value="Enoyl-CoA_hydra/iso"/>
</dbReference>
<dbReference type="GO" id="GO:0051750">
    <property type="term" value="F:delta(3,5)-delta(2,4)-dienoyl-CoA isomerase activity"/>
    <property type="evidence" value="ECO:0007669"/>
    <property type="project" value="TreeGrafter"/>
</dbReference>
<gene>
    <name evidence="6" type="ORF">CONLIGDRAFT_633190</name>
</gene>